<comment type="cofactor">
    <cofactor evidence="1">
        <name>Mg(2+)</name>
        <dbReference type="ChEBI" id="CHEBI:18420"/>
    </cofactor>
    <text evidence="1">Binds 2 magnesium ions per subunit.</text>
</comment>
<proteinExistence type="predicted"/>
<name>A0A7H0LMR9_9SPHN</name>
<dbReference type="Gene3D" id="1.10.4080.10">
    <property type="entry name" value="ADP-ribosylation/Crystallin J1"/>
    <property type="match status" value="1"/>
</dbReference>
<keyword evidence="2" id="KW-0378">Hydrolase</keyword>
<feature type="binding site" evidence="1">
    <location>
        <position position="62"/>
    </location>
    <ligand>
        <name>Mg(2+)</name>
        <dbReference type="ChEBI" id="CHEBI:18420"/>
        <label>1</label>
    </ligand>
</feature>
<dbReference type="InterPro" id="IPR050792">
    <property type="entry name" value="ADP-ribosylglycohydrolase"/>
</dbReference>
<dbReference type="SUPFAM" id="SSF101478">
    <property type="entry name" value="ADP-ribosylglycohydrolase"/>
    <property type="match status" value="1"/>
</dbReference>
<dbReference type="Pfam" id="PF03747">
    <property type="entry name" value="ADP_ribosyl_GH"/>
    <property type="match status" value="1"/>
</dbReference>
<feature type="binding site" evidence="1">
    <location>
        <position position="61"/>
    </location>
    <ligand>
        <name>Mg(2+)</name>
        <dbReference type="ChEBI" id="CHEBI:18420"/>
        <label>1</label>
    </ligand>
</feature>
<keyword evidence="1" id="KW-0479">Metal-binding</keyword>
<accession>A0A7H0LMR9</accession>
<feature type="binding site" evidence="1">
    <location>
        <position position="262"/>
    </location>
    <ligand>
        <name>Mg(2+)</name>
        <dbReference type="ChEBI" id="CHEBI:18420"/>
        <label>1</label>
    </ligand>
</feature>
<feature type="binding site" evidence="1">
    <location>
        <position position="265"/>
    </location>
    <ligand>
        <name>Mg(2+)</name>
        <dbReference type="ChEBI" id="CHEBI:18420"/>
        <label>1</label>
    </ligand>
</feature>
<dbReference type="Proteomes" id="UP000516148">
    <property type="component" value="Chromosome"/>
</dbReference>
<reference evidence="2 3" key="1">
    <citation type="submission" date="2020-09" db="EMBL/GenBank/DDBJ databases">
        <title>Sphingomonas sp., a new species isolated from pork steak.</title>
        <authorList>
            <person name="Heidler von Heilborn D."/>
        </authorList>
    </citation>
    <scope>NUCLEOTIDE SEQUENCE [LARGE SCALE GENOMIC DNA]</scope>
    <source>
        <strain evidence="3">S8-3T</strain>
    </source>
</reference>
<dbReference type="PANTHER" id="PTHR16222">
    <property type="entry name" value="ADP-RIBOSYLGLYCOHYDROLASE"/>
    <property type="match status" value="1"/>
</dbReference>
<feature type="binding site" evidence="1">
    <location>
        <position position="264"/>
    </location>
    <ligand>
        <name>Mg(2+)</name>
        <dbReference type="ChEBI" id="CHEBI:18420"/>
        <label>1</label>
    </ligand>
</feature>
<organism evidence="2 3">
    <name type="scientific">Sphingomonas alpina</name>
    <dbReference type="NCBI Taxonomy" id="653931"/>
    <lineage>
        <taxon>Bacteria</taxon>
        <taxon>Pseudomonadati</taxon>
        <taxon>Pseudomonadota</taxon>
        <taxon>Alphaproteobacteria</taxon>
        <taxon>Sphingomonadales</taxon>
        <taxon>Sphingomonadaceae</taxon>
        <taxon>Sphingomonas</taxon>
    </lineage>
</organism>
<evidence type="ECO:0000313" key="3">
    <source>
        <dbReference type="Proteomes" id="UP000516148"/>
    </source>
</evidence>
<dbReference type="GO" id="GO:0016787">
    <property type="term" value="F:hydrolase activity"/>
    <property type="evidence" value="ECO:0007669"/>
    <property type="project" value="UniProtKB-KW"/>
</dbReference>
<dbReference type="EMBL" id="CP061038">
    <property type="protein sequence ID" value="QNQ10972.1"/>
    <property type="molecule type" value="Genomic_DNA"/>
</dbReference>
<feature type="binding site" evidence="1">
    <location>
        <position position="60"/>
    </location>
    <ligand>
        <name>Mg(2+)</name>
        <dbReference type="ChEBI" id="CHEBI:18420"/>
        <label>1</label>
    </ligand>
</feature>
<dbReference type="GO" id="GO:0046872">
    <property type="term" value="F:metal ion binding"/>
    <property type="evidence" value="ECO:0007669"/>
    <property type="project" value="UniProtKB-KW"/>
</dbReference>
<evidence type="ECO:0000313" key="2">
    <source>
        <dbReference type="EMBL" id="QNQ10972.1"/>
    </source>
</evidence>
<dbReference type="KEGG" id="spap:H3Z74_07330"/>
<keyword evidence="1" id="KW-0460">Magnesium</keyword>
<keyword evidence="3" id="KW-1185">Reference proteome</keyword>
<dbReference type="AlphaFoldDB" id="A0A7H0LMR9"/>
<dbReference type="PANTHER" id="PTHR16222:SF12">
    <property type="entry name" value="ADP-RIBOSYLGLYCOHYDROLASE-RELATED"/>
    <property type="match status" value="1"/>
</dbReference>
<protein>
    <submittedName>
        <fullName evidence="2">ADP-ribosylglycohydrolase family protein</fullName>
    </submittedName>
</protein>
<gene>
    <name evidence="2" type="ORF">H3Z74_07330</name>
</gene>
<dbReference type="InterPro" id="IPR005502">
    <property type="entry name" value="Ribosyl_crysJ1"/>
</dbReference>
<evidence type="ECO:0000256" key="1">
    <source>
        <dbReference type="PIRSR" id="PIRSR605502-1"/>
    </source>
</evidence>
<dbReference type="InterPro" id="IPR036705">
    <property type="entry name" value="Ribosyl_crysJ1_sf"/>
</dbReference>
<sequence length="313" mass="33200">MSLPPKPSDAAADRAIGALLGLAVGDALGTTLEFSARDSLPLLVDMVGGGPFQLVPGQWTDDTAMALALGHSLIGRDEFDPRNCMARFVNWYRWGMYSCTGTCFDIGVTTRIALQSFEENGDPFAGSSDPKSAGNGSLMRLSPVAIWGARRDEAAILEVARAQSRLTHGAAECLVACESFAVLTARAIRGVAPEELFAAPLVTTPPSQSIEDILAGSWRGKPRHAIRSSGYVVDSLEAALWCVHETTSFEEAVLLAANLGDDADTVAAITGQLAGAIHGASAIPPHWRERLAWREEIKDLALKLYNGDSAIPA</sequence>